<comment type="caution">
    <text evidence="9">The sequence shown here is derived from an EMBL/GenBank/DDBJ whole genome shotgun (WGS) entry which is preliminary data.</text>
</comment>
<reference evidence="9 10" key="1">
    <citation type="submission" date="2017-10" db="EMBL/GenBank/DDBJ databases">
        <title>Bacillus sp. nov., a halophilic bacterium isolated from a Yangshapao Lake.</title>
        <authorList>
            <person name="Wang H."/>
        </authorList>
    </citation>
    <scope>NUCLEOTIDE SEQUENCE [LARGE SCALE GENOMIC DNA]</scope>
    <source>
        <strain evidence="9 10">YSP-3</strain>
    </source>
</reference>
<dbReference type="InterPro" id="IPR002528">
    <property type="entry name" value="MATE_fam"/>
</dbReference>
<evidence type="ECO:0000256" key="1">
    <source>
        <dbReference type="ARBA" id="ARBA00004651"/>
    </source>
</evidence>
<protein>
    <submittedName>
        <fullName evidence="9">MATE family efflux transporter</fullName>
    </submittedName>
</protein>
<dbReference type="NCBIfam" id="TIGR00797">
    <property type="entry name" value="matE"/>
    <property type="match status" value="1"/>
</dbReference>
<feature type="transmembrane region" description="Helical" evidence="8">
    <location>
        <begin position="283"/>
        <end position="305"/>
    </location>
</feature>
<dbReference type="InterPro" id="IPR047135">
    <property type="entry name" value="YsiQ"/>
</dbReference>
<sequence length="460" mass="50555">MRPSQTDTKKKLTLFALTWPIFIEIFLHMLMGNADTLMLSQYDDNAVAAVGVANQIMSVIIVMFGFVAMGTTILIAQYLGARQERQAGQIAVVSIAANLVFGLVLSLVLFVFGPQILGVMNLPPELMDTALMYLRIVGGFAFIQALIMTAGAIIKSHGFTKDAMWITLGMNVLNVIGNYLLIFGPGMFPELGATGVAISTAGSRTIGVIILAVVLYKRVNGELPFAYMFRSFPKPELQQLLKIGIPSAGEHLSYNMSQVVITIFISSMGTIELTTRVYTQNIMMFILLFAVAIGQGTQIIVGHLIGEGKHREAYERCMKSLWIGFAVSTGAALLFAFFREPILGIFTDNRDIIELGGILLLLTIILEPGRTFNLIVINSLRAAGDVKFPVYMGILSMWGVSVTISYTAGLIFGLGLVGIWISFIADEWFRGLIMLKRWKGRKWERMGFVQKEKPLKVPGS</sequence>
<evidence type="ECO:0000256" key="8">
    <source>
        <dbReference type="SAM" id="Phobius"/>
    </source>
</evidence>
<evidence type="ECO:0000256" key="5">
    <source>
        <dbReference type="ARBA" id="ARBA00022692"/>
    </source>
</evidence>
<dbReference type="PIRSF" id="PIRSF006603">
    <property type="entry name" value="DinF"/>
    <property type="match status" value="1"/>
</dbReference>
<dbReference type="PANTHER" id="PTHR42925:SF1">
    <property type="entry name" value="VIRULENCE FACTOR MVIN"/>
    <property type="match status" value="1"/>
</dbReference>
<dbReference type="InterPro" id="IPR048279">
    <property type="entry name" value="MdtK-like"/>
</dbReference>
<dbReference type="Proteomes" id="UP000248066">
    <property type="component" value="Unassembled WGS sequence"/>
</dbReference>
<feature type="transmembrane region" description="Helical" evidence="8">
    <location>
        <begin position="132"/>
        <end position="153"/>
    </location>
</feature>
<gene>
    <name evidence="9" type="ORF">CR205_02050</name>
</gene>
<dbReference type="GO" id="GO:0042910">
    <property type="term" value="F:xenobiotic transmembrane transporter activity"/>
    <property type="evidence" value="ECO:0007669"/>
    <property type="project" value="InterPro"/>
</dbReference>
<evidence type="ECO:0000256" key="4">
    <source>
        <dbReference type="ARBA" id="ARBA00022475"/>
    </source>
</evidence>
<evidence type="ECO:0000313" key="9">
    <source>
        <dbReference type="EMBL" id="PYZ97407.1"/>
    </source>
</evidence>
<accession>A0A2W0H8C0</accession>
<dbReference type="Pfam" id="PF01554">
    <property type="entry name" value="MatE"/>
    <property type="match status" value="2"/>
</dbReference>
<evidence type="ECO:0000256" key="3">
    <source>
        <dbReference type="ARBA" id="ARBA00022448"/>
    </source>
</evidence>
<dbReference type="GO" id="GO:0005886">
    <property type="term" value="C:plasma membrane"/>
    <property type="evidence" value="ECO:0007669"/>
    <property type="project" value="UniProtKB-SubCell"/>
</dbReference>
<evidence type="ECO:0000256" key="7">
    <source>
        <dbReference type="ARBA" id="ARBA00023136"/>
    </source>
</evidence>
<dbReference type="RefSeq" id="WP_110516451.1">
    <property type="nucleotide sequence ID" value="NZ_PDOF01000001.1"/>
</dbReference>
<dbReference type="CDD" id="cd13134">
    <property type="entry name" value="MATE_like_8"/>
    <property type="match status" value="1"/>
</dbReference>
<dbReference type="OrthoDB" id="9806302at2"/>
<keyword evidence="7 8" id="KW-0472">Membrane</keyword>
<proteinExistence type="inferred from homology"/>
<keyword evidence="3" id="KW-0813">Transport</keyword>
<evidence type="ECO:0000256" key="6">
    <source>
        <dbReference type="ARBA" id="ARBA00022989"/>
    </source>
</evidence>
<feature type="transmembrane region" description="Helical" evidence="8">
    <location>
        <begin position="12"/>
        <end position="32"/>
    </location>
</feature>
<comment type="similarity">
    <text evidence="2">Belongs to the multi antimicrobial extrusion (MATE) (TC 2.A.66.1) family.</text>
</comment>
<evidence type="ECO:0000313" key="10">
    <source>
        <dbReference type="Proteomes" id="UP000248066"/>
    </source>
</evidence>
<feature type="transmembrane region" description="Helical" evidence="8">
    <location>
        <begin position="165"/>
        <end position="184"/>
    </location>
</feature>
<organism evidence="9 10">
    <name type="scientific">Alteribacter lacisalsi</name>
    <dbReference type="NCBI Taxonomy" id="2045244"/>
    <lineage>
        <taxon>Bacteria</taxon>
        <taxon>Bacillati</taxon>
        <taxon>Bacillota</taxon>
        <taxon>Bacilli</taxon>
        <taxon>Bacillales</taxon>
        <taxon>Bacillaceae</taxon>
        <taxon>Alteribacter</taxon>
    </lineage>
</organism>
<evidence type="ECO:0000256" key="2">
    <source>
        <dbReference type="ARBA" id="ARBA00010199"/>
    </source>
</evidence>
<dbReference type="EMBL" id="PDOF01000001">
    <property type="protein sequence ID" value="PYZ97407.1"/>
    <property type="molecule type" value="Genomic_DNA"/>
</dbReference>
<feature type="transmembrane region" description="Helical" evidence="8">
    <location>
        <begin position="410"/>
        <end position="429"/>
    </location>
</feature>
<feature type="transmembrane region" description="Helical" evidence="8">
    <location>
        <begin position="52"/>
        <end position="78"/>
    </location>
</feature>
<dbReference type="PANTHER" id="PTHR42925">
    <property type="entry name" value="MULTIDRUG AND TOXIN EFFLUX PROTEIN MATE FAMILY"/>
    <property type="match status" value="1"/>
</dbReference>
<feature type="transmembrane region" description="Helical" evidence="8">
    <location>
        <begin position="196"/>
        <end position="216"/>
    </location>
</feature>
<feature type="transmembrane region" description="Helical" evidence="8">
    <location>
        <begin position="317"/>
        <end position="338"/>
    </location>
</feature>
<keyword evidence="6 8" id="KW-1133">Transmembrane helix</keyword>
<feature type="transmembrane region" description="Helical" evidence="8">
    <location>
        <begin position="90"/>
        <end position="112"/>
    </location>
</feature>
<keyword evidence="10" id="KW-1185">Reference proteome</keyword>
<keyword evidence="4" id="KW-1003">Cell membrane</keyword>
<comment type="subcellular location">
    <subcellularLocation>
        <location evidence="1">Cell membrane</location>
        <topology evidence="1">Multi-pass membrane protein</topology>
    </subcellularLocation>
</comment>
<dbReference type="GO" id="GO:0015297">
    <property type="term" value="F:antiporter activity"/>
    <property type="evidence" value="ECO:0007669"/>
    <property type="project" value="InterPro"/>
</dbReference>
<name>A0A2W0H8C0_9BACI</name>
<dbReference type="AlphaFoldDB" id="A0A2W0H8C0"/>
<feature type="transmembrane region" description="Helical" evidence="8">
    <location>
        <begin position="358"/>
        <end position="376"/>
    </location>
</feature>
<keyword evidence="5 8" id="KW-0812">Transmembrane</keyword>